<dbReference type="HOGENOM" id="CLU_000445_89_1_0"/>
<dbReference type="EMBL" id="CP001848">
    <property type="protein sequence ID" value="ADB15777.1"/>
    <property type="molecule type" value="Genomic_DNA"/>
</dbReference>
<dbReference type="CDD" id="cd00075">
    <property type="entry name" value="HATPase"/>
    <property type="match status" value="1"/>
</dbReference>
<dbReference type="Proteomes" id="UP000001887">
    <property type="component" value="Chromosome"/>
</dbReference>
<keyword evidence="3" id="KW-0597">Phosphoprotein</keyword>
<dbReference type="Pfam" id="PF00512">
    <property type="entry name" value="HisKA"/>
    <property type="match status" value="1"/>
</dbReference>
<dbReference type="InterPro" id="IPR005467">
    <property type="entry name" value="His_kinase_dom"/>
</dbReference>
<dbReference type="InterPro" id="IPR036097">
    <property type="entry name" value="HisK_dim/P_sf"/>
</dbReference>
<dbReference type="SMART" id="SM00388">
    <property type="entry name" value="HisKA"/>
    <property type="match status" value="1"/>
</dbReference>
<accession>D2R8G0</accession>
<dbReference type="EC" id="2.7.13.3" evidence="2"/>
<dbReference type="GO" id="GO:0000155">
    <property type="term" value="F:phosphorelay sensor kinase activity"/>
    <property type="evidence" value="ECO:0007669"/>
    <property type="project" value="InterPro"/>
</dbReference>
<keyword evidence="6" id="KW-1185">Reference proteome</keyword>
<dbReference type="PANTHER" id="PTHR43547:SF2">
    <property type="entry name" value="HYBRID SIGNAL TRANSDUCTION HISTIDINE KINASE C"/>
    <property type="match status" value="1"/>
</dbReference>
<dbReference type="PANTHER" id="PTHR43547">
    <property type="entry name" value="TWO-COMPONENT HISTIDINE KINASE"/>
    <property type="match status" value="1"/>
</dbReference>
<dbReference type="AlphaFoldDB" id="D2R8G0"/>
<dbReference type="SUPFAM" id="SSF47384">
    <property type="entry name" value="Homodimeric domain of signal transducing histidine kinase"/>
    <property type="match status" value="1"/>
</dbReference>
<dbReference type="PROSITE" id="PS50109">
    <property type="entry name" value="HIS_KIN"/>
    <property type="match status" value="1"/>
</dbReference>
<dbReference type="Gene3D" id="1.10.287.130">
    <property type="match status" value="1"/>
</dbReference>
<dbReference type="InterPro" id="IPR036890">
    <property type="entry name" value="HATPase_C_sf"/>
</dbReference>
<reference evidence="5 6" key="1">
    <citation type="journal article" date="2009" name="Stand. Genomic Sci.">
        <title>Complete genome sequence of Pirellula staleyi type strain (ATCC 27377).</title>
        <authorList>
            <person name="Clum A."/>
            <person name="Tindall B.J."/>
            <person name="Sikorski J."/>
            <person name="Ivanova N."/>
            <person name="Mavrommatis K."/>
            <person name="Lucas S."/>
            <person name="Glavina del Rio T."/>
            <person name="Nolan M."/>
            <person name="Chen F."/>
            <person name="Tice H."/>
            <person name="Pitluck S."/>
            <person name="Cheng J.F."/>
            <person name="Chertkov O."/>
            <person name="Brettin T."/>
            <person name="Han C."/>
            <person name="Detter J.C."/>
            <person name="Kuske C."/>
            <person name="Bruce D."/>
            <person name="Goodwin L."/>
            <person name="Ovchinikova G."/>
            <person name="Pati A."/>
            <person name="Mikhailova N."/>
            <person name="Chen A."/>
            <person name="Palaniappan K."/>
            <person name="Land M."/>
            <person name="Hauser L."/>
            <person name="Chang Y.J."/>
            <person name="Jeffries C.D."/>
            <person name="Chain P."/>
            <person name="Rohde M."/>
            <person name="Goker M."/>
            <person name="Bristow J."/>
            <person name="Eisen J.A."/>
            <person name="Markowitz V."/>
            <person name="Hugenholtz P."/>
            <person name="Kyrpides N.C."/>
            <person name="Klenk H.P."/>
            <person name="Lapidus A."/>
        </authorList>
    </citation>
    <scope>NUCLEOTIDE SEQUENCE [LARGE SCALE GENOMIC DNA]</scope>
    <source>
        <strain evidence="6">ATCC 27377 / DSM 6068 / ICPB 4128</strain>
    </source>
</reference>
<dbReference type="CDD" id="cd00082">
    <property type="entry name" value="HisKA"/>
    <property type="match status" value="1"/>
</dbReference>
<feature type="domain" description="Histidine kinase" evidence="4">
    <location>
        <begin position="52"/>
        <end position="262"/>
    </location>
</feature>
<dbReference type="STRING" id="530564.Psta_1094"/>
<name>D2R8G0_PIRSD</name>
<gene>
    <name evidence="5" type="ordered locus">Psta_1094</name>
</gene>
<evidence type="ECO:0000313" key="5">
    <source>
        <dbReference type="EMBL" id="ADB15777.1"/>
    </source>
</evidence>
<sequence>MPDPAPTSSTTTSLDELLKLVDDPLARKRLAAELPKLLEQQKLASLHAFAYGLSHEINNPLANIATRAQTLLADEPHPDRKRRLAVIVAQAFRAHEMLADVMLFAKPPRLNRETVLVFSLLRELVDQFQSEAAAQQTSLTLVPPGDETAEQVAISADPVHLKMGVQAMLRNALEAVAHQGAVTLQLCVASKTIAIVVRDTGPGLSEEAREHLYDPFYSGREAGRGLGLGLSKTWRIAELHGGAIAAENLAPTGCQFTLTLPR</sequence>
<dbReference type="PRINTS" id="PR00344">
    <property type="entry name" value="BCTRLSENSOR"/>
</dbReference>
<dbReference type="Gene3D" id="3.30.565.10">
    <property type="entry name" value="Histidine kinase-like ATPase, C-terminal domain"/>
    <property type="match status" value="1"/>
</dbReference>
<dbReference type="KEGG" id="psl:Psta_1094"/>
<keyword evidence="5" id="KW-0808">Transferase</keyword>
<keyword evidence="5" id="KW-0418">Kinase</keyword>
<dbReference type="InterPro" id="IPR004358">
    <property type="entry name" value="Sig_transdc_His_kin-like_C"/>
</dbReference>
<organism evidence="5 6">
    <name type="scientific">Pirellula staleyi (strain ATCC 27377 / DSM 6068 / ICPB 4128)</name>
    <name type="common">Pirella staleyi</name>
    <dbReference type="NCBI Taxonomy" id="530564"/>
    <lineage>
        <taxon>Bacteria</taxon>
        <taxon>Pseudomonadati</taxon>
        <taxon>Planctomycetota</taxon>
        <taxon>Planctomycetia</taxon>
        <taxon>Pirellulales</taxon>
        <taxon>Pirellulaceae</taxon>
        <taxon>Pirellula</taxon>
    </lineage>
</organism>
<protein>
    <recommendedName>
        <fullName evidence="2">histidine kinase</fullName>
        <ecNumber evidence="2">2.7.13.3</ecNumber>
    </recommendedName>
</protein>
<evidence type="ECO:0000256" key="2">
    <source>
        <dbReference type="ARBA" id="ARBA00012438"/>
    </source>
</evidence>
<dbReference type="eggNOG" id="COG4191">
    <property type="taxonomic scope" value="Bacteria"/>
</dbReference>
<dbReference type="InterPro" id="IPR003661">
    <property type="entry name" value="HisK_dim/P_dom"/>
</dbReference>
<evidence type="ECO:0000256" key="1">
    <source>
        <dbReference type="ARBA" id="ARBA00000085"/>
    </source>
</evidence>
<evidence type="ECO:0000256" key="3">
    <source>
        <dbReference type="ARBA" id="ARBA00022553"/>
    </source>
</evidence>
<comment type="catalytic activity">
    <reaction evidence="1">
        <text>ATP + protein L-histidine = ADP + protein N-phospho-L-histidine.</text>
        <dbReference type="EC" id="2.7.13.3"/>
    </reaction>
</comment>
<dbReference type="InterPro" id="IPR003594">
    <property type="entry name" value="HATPase_dom"/>
</dbReference>
<dbReference type="Pfam" id="PF02518">
    <property type="entry name" value="HATPase_c"/>
    <property type="match status" value="1"/>
</dbReference>
<dbReference type="SMART" id="SM00387">
    <property type="entry name" value="HATPase_c"/>
    <property type="match status" value="1"/>
</dbReference>
<dbReference type="SUPFAM" id="SSF55874">
    <property type="entry name" value="ATPase domain of HSP90 chaperone/DNA topoisomerase II/histidine kinase"/>
    <property type="match status" value="1"/>
</dbReference>
<evidence type="ECO:0000259" key="4">
    <source>
        <dbReference type="PROSITE" id="PS50109"/>
    </source>
</evidence>
<proteinExistence type="predicted"/>
<dbReference type="OrthoDB" id="239518at2"/>
<evidence type="ECO:0000313" key="6">
    <source>
        <dbReference type="Proteomes" id="UP000001887"/>
    </source>
</evidence>